<dbReference type="Pfam" id="PF04434">
    <property type="entry name" value="SWIM"/>
    <property type="match status" value="1"/>
</dbReference>
<dbReference type="PROSITE" id="PS50089">
    <property type="entry name" value="ZF_RING_2"/>
    <property type="match status" value="2"/>
</dbReference>
<sequence length="577" mass="65445">MFRKTMWRKAVSEAVSSHQHRALNTTIFILKEFGPIGFLLKEDGESKNYKVCLGDPHTCTCPTFQKEKDLCTHICWILMRKFRLPRDHEYCFQYGLAESQILELLQGLHVTKTTSPNDRGSSEIPSCPEPSEEDGGIRQKDIEKDDICPICQEELLLKKLPITYCKFSCGNNIHISCMKVWADHQTKRDPSAPLKCPLCREDFGTFKQLFEQVKNAGELLTYYERDCLDKHLGVACNICRACPIIGKCFKCTECSYFHLCEDCFKRRVHPKHCFIVRMKRGQPWQTAGSHTSEETQKIENHSVGSSSGMTCDIVPNFVIKSLPTMRVRKESRLLYPGVQCRICLSRFQLGQHVRTLLCKHKFHTGCIDPVIRKSNCCPLDWHVIYNPLTWNPRSSRAERSLAPSSEAQSKRTDEQISEFFLPGIGLQVKKGSAPSLLRTVTSDPSVSGYSSPSSVDLLTQGFLGLCINSSHIKPYTRMKHSHTNEQRSRHRSLSVGQAIPAPAERRVSFPNSPATVSLTLNVQSALARTQNDQQRLIAGINGPSSMTPAYSRVRPLRNGHLRQRTRPGRLDMKDLHL</sequence>
<name>A0AAW2AJS8_CULAL</name>
<evidence type="ECO:0000256" key="4">
    <source>
        <dbReference type="PROSITE-ProRule" id="PRU00228"/>
    </source>
</evidence>
<organism evidence="9 10">
    <name type="scientific">Culter alburnus</name>
    <name type="common">Topmouth culter</name>
    <dbReference type="NCBI Taxonomy" id="194366"/>
    <lineage>
        <taxon>Eukaryota</taxon>
        <taxon>Metazoa</taxon>
        <taxon>Chordata</taxon>
        <taxon>Craniata</taxon>
        <taxon>Vertebrata</taxon>
        <taxon>Euteleostomi</taxon>
        <taxon>Actinopterygii</taxon>
        <taxon>Neopterygii</taxon>
        <taxon>Teleostei</taxon>
        <taxon>Ostariophysi</taxon>
        <taxon>Cypriniformes</taxon>
        <taxon>Xenocyprididae</taxon>
        <taxon>Xenocypridinae</taxon>
        <taxon>Culter</taxon>
    </lineage>
</organism>
<dbReference type="SUPFAM" id="SSF57850">
    <property type="entry name" value="RING/U-box"/>
    <property type="match status" value="3"/>
</dbReference>
<evidence type="ECO:0000259" key="7">
    <source>
        <dbReference type="PROSITE" id="PS50135"/>
    </source>
</evidence>
<feature type="compositionally biased region" description="Basic and acidic residues" evidence="5">
    <location>
        <begin position="568"/>
        <end position="577"/>
    </location>
</feature>
<accession>A0AAW2AJS8</accession>
<evidence type="ECO:0000256" key="2">
    <source>
        <dbReference type="ARBA" id="ARBA00022771"/>
    </source>
</evidence>
<dbReference type="InterPro" id="IPR001841">
    <property type="entry name" value="Znf_RING"/>
</dbReference>
<dbReference type="InterPro" id="IPR043145">
    <property type="entry name" value="Znf_ZZ_sf"/>
</dbReference>
<dbReference type="PROSITE" id="PS50135">
    <property type="entry name" value="ZF_ZZ_2"/>
    <property type="match status" value="1"/>
</dbReference>
<keyword evidence="10" id="KW-1185">Reference proteome</keyword>
<evidence type="ECO:0000313" key="10">
    <source>
        <dbReference type="Proteomes" id="UP001479290"/>
    </source>
</evidence>
<keyword evidence="3" id="KW-0862">Zinc</keyword>
<feature type="domain" description="RING-type" evidence="6">
    <location>
        <begin position="148"/>
        <end position="200"/>
    </location>
</feature>
<dbReference type="SMART" id="SM00291">
    <property type="entry name" value="ZnF_ZZ"/>
    <property type="match status" value="1"/>
</dbReference>
<dbReference type="GO" id="GO:0061630">
    <property type="term" value="F:ubiquitin protein ligase activity"/>
    <property type="evidence" value="ECO:0007669"/>
    <property type="project" value="InterPro"/>
</dbReference>
<dbReference type="InterPro" id="IPR007527">
    <property type="entry name" value="Znf_SWIM"/>
</dbReference>
<feature type="region of interest" description="Disordered" evidence="5">
    <location>
        <begin position="539"/>
        <end position="577"/>
    </location>
</feature>
<dbReference type="InterPro" id="IPR039903">
    <property type="entry name" value="Zswim2"/>
</dbReference>
<dbReference type="InterPro" id="IPR013083">
    <property type="entry name" value="Znf_RING/FYVE/PHD"/>
</dbReference>
<reference evidence="9 10" key="1">
    <citation type="submission" date="2024-05" db="EMBL/GenBank/DDBJ databases">
        <title>A high-quality chromosomal-level genome assembly of Topmouth culter (Culter alburnus).</title>
        <authorList>
            <person name="Zhao H."/>
        </authorList>
    </citation>
    <scope>NUCLEOTIDE SEQUENCE [LARGE SCALE GENOMIC DNA]</scope>
    <source>
        <strain evidence="9">CATC2023</strain>
        <tissue evidence="9">Muscle</tissue>
    </source>
</reference>
<feature type="domain" description="SWIM-type" evidence="8">
    <location>
        <begin position="49"/>
        <end position="82"/>
    </location>
</feature>
<evidence type="ECO:0000256" key="5">
    <source>
        <dbReference type="SAM" id="MobiDB-lite"/>
    </source>
</evidence>
<evidence type="ECO:0000256" key="3">
    <source>
        <dbReference type="ARBA" id="ARBA00022833"/>
    </source>
</evidence>
<evidence type="ECO:0008006" key="11">
    <source>
        <dbReference type="Google" id="ProtNLM"/>
    </source>
</evidence>
<dbReference type="SMART" id="SM00184">
    <property type="entry name" value="RING"/>
    <property type="match status" value="2"/>
</dbReference>
<dbReference type="PANTHER" id="PTHR21540:SF3">
    <property type="entry name" value="E3 UBIQUITIN-PROTEIN LIGASE ZSWIM2"/>
    <property type="match status" value="1"/>
</dbReference>
<dbReference type="InterPro" id="IPR000433">
    <property type="entry name" value="Znf_ZZ"/>
</dbReference>
<evidence type="ECO:0000259" key="8">
    <source>
        <dbReference type="PROSITE" id="PS50966"/>
    </source>
</evidence>
<proteinExistence type="predicted"/>
<feature type="compositionally biased region" description="Basic residues" evidence="5">
    <location>
        <begin position="554"/>
        <end position="567"/>
    </location>
</feature>
<dbReference type="Pfam" id="PF00569">
    <property type="entry name" value="ZZ"/>
    <property type="match status" value="1"/>
</dbReference>
<dbReference type="Proteomes" id="UP001479290">
    <property type="component" value="Unassembled WGS sequence"/>
</dbReference>
<evidence type="ECO:0000259" key="6">
    <source>
        <dbReference type="PROSITE" id="PS50089"/>
    </source>
</evidence>
<dbReference type="Gene3D" id="3.30.60.90">
    <property type="match status" value="1"/>
</dbReference>
<comment type="caution">
    <text evidence="9">The sequence shown here is derived from an EMBL/GenBank/DDBJ whole genome shotgun (WGS) entry which is preliminary data.</text>
</comment>
<dbReference type="PROSITE" id="PS50966">
    <property type="entry name" value="ZF_SWIM"/>
    <property type="match status" value="1"/>
</dbReference>
<dbReference type="AlphaFoldDB" id="A0AAW2AJS8"/>
<dbReference type="CDD" id="cd16494">
    <property type="entry name" value="RING-CH-C4HC3_ZSWM2"/>
    <property type="match status" value="1"/>
</dbReference>
<protein>
    <recommendedName>
        <fullName evidence="11">E3 ubiquitin-protein ligase ZSWIM2</fullName>
    </recommendedName>
</protein>
<dbReference type="EMBL" id="JAWDJR010000006">
    <property type="protein sequence ID" value="KAK9972895.1"/>
    <property type="molecule type" value="Genomic_DNA"/>
</dbReference>
<gene>
    <name evidence="9" type="ORF">ABG768_023655</name>
</gene>
<keyword evidence="2 4" id="KW-0863">Zinc-finger</keyword>
<dbReference type="PANTHER" id="PTHR21540">
    <property type="entry name" value="RING FINGER AND SWIM DOMAIN-CONTAINING PROTEIN 2"/>
    <property type="match status" value="1"/>
</dbReference>
<feature type="region of interest" description="Disordered" evidence="5">
    <location>
        <begin position="113"/>
        <end position="138"/>
    </location>
</feature>
<evidence type="ECO:0000256" key="1">
    <source>
        <dbReference type="ARBA" id="ARBA00022723"/>
    </source>
</evidence>
<dbReference type="Pfam" id="PF13639">
    <property type="entry name" value="zf-RING_2"/>
    <property type="match status" value="1"/>
</dbReference>
<feature type="domain" description="RING-type" evidence="6">
    <location>
        <begin position="340"/>
        <end position="380"/>
    </location>
</feature>
<keyword evidence="1" id="KW-0479">Metal-binding</keyword>
<dbReference type="Gene3D" id="3.30.40.10">
    <property type="entry name" value="Zinc/RING finger domain, C3HC4 (zinc finger)"/>
    <property type="match status" value="2"/>
</dbReference>
<dbReference type="GO" id="GO:0008270">
    <property type="term" value="F:zinc ion binding"/>
    <property type="evidence" value="ECO:0007669"/>
    <property type="project" value="UniProtKB-KW"/>
</dbReference>
<evidence type="ECO:0000313" key="9">
    <source>
        <dbReference type="EMBL" id="KAK9972895.1"/>
    </source>
</evidence>
<feature type="domain" description="ZZ-type" evidence="7">
    <location>
        <begin position="231"/>
        <end position="283"/>
    </location>
</feature>